<name>A0A068TJJ8_NEOGA</name>
<dbReference type="Proteomes" id="UP000028186">
    <property type="component" value="Plasmid pHAMBI1141b"/>
</dbReference>
<dbReference type="EMBL" id="HG938357">
    <property type="protein sequence ID" value="CDN58493.1"/>
    <property type="molecule type" value="Genomic_DNA"/>
</dbReference>
<gene>
    <name evidence="1" type="ORF">RG1141_PB01450</name>
</gene>
<dbReference type="KEGG" id="ngl:RG1141_PB01450"/>
<dbReference type="HOGENOM" id="CLU_2494718_0_0_5"/>
<reference evidence="2" key="1">
    <citation type="journal article" date="2014" name="BMC Genomics">
        <title>Genome sequencing of two Neorhizobium galegae strains reveals a noeT gene responsible for the unusual acetylation of the nodulation factors.</title>
        <authorList>
            <person name="Osterman J."/>
            <person name="Marsh J."/>
            <person name="Laine P.K."/>
            <person name="Zeng Z."/>
            <person name="Alatalo E."/>
            <person name="Sullivan J.T."/>
            <person name="Young J.P."/>
            <person name="Thomas-Oates J."/>
            <person name="Paulin L."/>
            <person name="Lindstrom K."/>
        </authorList>
    </citation>
    <scope>NUCLEOTIDE SEQUENCE [LARGE SCALE GENOMIC DNA]</scope>
    <source>
        <strain evidence="2">HAMBI 1141</strain>
        <plasmid evidence="2">III</plasmid>
    </source>
</reference>
<proteinExistence type="predicted"/>
<geneLocation type="plasmid" evidence="2">
    <name>III</name>
</geneLocation>
<keyword evidence="1" id="KW-0614">Plasmid</keyword>
<evidence type="ECO:0000313" key="2">
    <source>
        <dbReference type="Proteomes" id="UP000028186"/>
    </source>
</evidence>
<dbReference type="PATRIC" id="fig|1028801.3.peg.6277"/>
<dbReference type="RefSeq" id="WP_051900781.1">
    <property type="nucleotide sequence ID" value="NZ_HG938357.1"/>
</dbReference>
<protein>
    <submittedName>
        <fullName evidence="1">Uncharacterized protein</fullName>
    </submittedName>
</protein>
<sequence>MAYAFERGRCWKAKLRDNRMSADSTGILQALRNSYGPSWLASYSIAKQLRSSADVARMITVAADNGDIYEATKEWINEPWTINYPE</sequence>
<dbReference type="AlphaFoldDB" id="A0A068TJJ8"/>
<organism evidence="1 2">
    <name type="scientific">Neorhizobium galegae bv. officinalis bv. officinalis str. HAMBI 1141</name>
    <dbReference type="NCBI Taxonomy" id="1028801"/>
    <lineage>
        <taxon>Bacteria</taxon>
        <taxon>Pseudomonadati</taxon>
        <taxon>Pseudomonadota</taxon>
        <taxon>Alphaproteobacteria</taxon>
        <taxon>Hyphomicrobiales</taxon>
        <taxon>Rhizobiaceae</taxon>
        <taxon>Rhizobium/Agrobacterium group</taxon>
        <taxon>Neorhizobium</taxon>
    </lineage>
</organism>
<accession>A0A068TJJ8</accession>
<evidence type="ECO:0000313" key="1">
    <source>
        <dbReference type="EMBL" id="CDN58493.1"/>
    </source>
</evidence>